<gene>
    <name evidence="5" type="ORF">RM538_09910</name>
</gene>
<keyword evidence="1 4" id="KW-0732">Signal</keyword>
<dbReference type="SMART" id="SM00191">
    <property type="entry name" value="Int_alpha"/>
    <property type="match status" value="6"/>
</dbReference>
<evidence type="ECO:0000313" key="5">
    <source>
        <dbReference type="EMBL" id="MDT0556320.1"/>
    </source>
</evidence>
<dbReference type="EMBL" id="JAVRHZ010000005">
    <property type="protein sequence ID" value="MDT0556320.1"/>
    <property type="molecule type" value="Genomic_DNA"/>
</dbReference>
<dbReference type="Gene3D" id="2.130.10.130">
    <property type="entry name" value="Integrin alpha, N-terminal"/>
    <property type="match status" value="2"/>
</dbReference>
<keyword evidence="2" id="KW-0677">Repeat</keyword>
<keyword evidence="6" id="KW-1185">Reference proteome</keyword>
<evidence type="ECO:0000256" key="4">
    <source>
        <dbReference type="SAM" id="SignalP"/>
    </source>
</evidence>
<protein>
    <recommendedName>
        <fullName evidence="7">Integrin</fullName>
    </recommendedName>
</protein>
<reference evidence="5 6" key="1">
    <citation type="submission" date="2023-09" db="EMBL/GenBank/DDBJ databases">
        <authorList>
            <person name="Rey-Velasco X."/>
        </authorList>
    </citation>
    <scope>NUCLEOTIDE SEQUENCE [LARGE SCALE GENOMIC DNA]</scope>
    <source>
        <strain evidence="5 6">W242</strain>
    </source>
</reference>
<feature type="chain" id="PRO_5045450443" description="Integrin" evidence="4">
    <location>
        <begin position="18"/>
        <end position="579"/>
    </location>
</feature>
<organism evidence="5 6">
    <name type="scientific">Patiriisocius hiemis</name>
    <dbReference type="NCBI Taxonomy" id="3075604"/>
    <lineage>
        <taxon>Bacteria</taxon>
        <taxon>Pseudomonadati</taxon>
        <taxon>Bacteroidota</taxon>
        <taxon>Flavobacteriia</taxon>
        <taxon>Flavobacteriales</taxon>
        <taxon>Flavobacteriaceae</taxon>
        <taxon>Patiriisocius</taxon>
    </lineage>
</organism>
<dbReference type="PANTHER" id="PTHR36220">
    <property type="entry name" value="UNNAMED PRODUCT"/>
    <property type="match status" value="1"/>
</dbReference>
<name>A0ABU2YEW4_9FLAO</name>
<dbReference type="RefSeq" id="WP_311333272.1">
    <property type="nucleotide sequence ID" value="NZ_JAVRHZ010000005.1"/>
</dbReference>
<keyword evidence="3" id="KW-0325">Glycoprotein</keyword>
<evidence type="ECO:0000256" key="3">
    <source>
        <dbReference type="ARBA" id="ARBA00023180"/>
    </source>
</evidence>
<proteinExistence type="predicted"/>
<sequence>MKKALLLFVLLSQMVVAQVGINTTDPKGVLDITSVNNLGLVLPRVSSLEQVTDNNGNNAPNGSVVYDLSREKTCFRINESWVCMGIDPNSGNPTFDTELVYTCSSFDYLKPTVTQFEDRFGFKVDTNATGDIIAIGSPGEDSNAVGVNGDQTNNTATDSGAVYVFVRTGGVWVQEAYIKASNSEAGDFFGYSISLNDVGDKLAVGSYREDSGDATINGNESDNTVQNAGAVYIFNRVGSNWSQEAYLKANFVNQNSSGFGENFGAELDFNGDGTVLAVGATGDDSADTGINADPSIFQSRGSGAVHLFSYNGSNWQYDNYIKAAVIDENDNFGISVKLSSNGERLVVGAHNEMSNSTTINSGETNNTIVNGGAVYVFVKNSGIWSQEAYIKPSAINAQDRFGLDIAINSDASVLAVGAPYEDSNATGINGNASDNSTNAAGAVFVFNRSGTTWSQQAYIKAPFATSGYFGIDLDLNSDGDKLLVGSQLESSDASCFNGDSANTNNISSGAAFLFSFNGLNWSQSTYIKSPNPDAGDWFGEFLAISKNGNTIVIAARREDSSDGTQNNSLTDAGAVYVVD</sequence>
<evidence type="ECO:0000256" key="2">
    <source>
        <dbReference type="ARBA" id="ARBA00022737"/>
    </source>
</evidence>
<feature type="signal peptide" evidence="4">
    <location>
        <begin position="1"/>
        <end position="17"/>
    </location>
</feature>
<comment type="caution">
    <text evidence="5">The sequence shown here is derived from an EMBL/GenBank/DDBJ whole genome shotgun (WGS) entry which is preliminary data.</text>
</comment>
<dbReference type="InterPro" id="IPR028994">
    <property type="entry name" value="Integrin_alpha_N"/>
</dbReference>
<dbReference type="Pfam" id="PF14312">
    <property type="entry name" value="FG-GAP_2"/>
    <property type="match status" value="2"/>
</dbReference>
<accession>A0ABU2YEW4</accession>
<evidence type="ECO:0008006" key="7">
    <source>
        <dbReference type="Google" id="ProtNLM"/>
    </source>
</evidence>
<dbReference type="Proteomes" id="UP001254488">
    <property type="component" value="Unassembled WGS sequence"/>
</dbReference>
<dbReference type="InterPro" id="IPR013517">
    <property type="entry name" value="FG-GAP"/>
</dbReference>
<evidence type="ECO:0000313" key="6">
    <source>
        <dbReference type="Proteomes" id="UP001254488"/>
    </source>
</evidence>
<dbReference type="InterPro" id="IPR013519">
    <property type="entry name" value="Int_alpha_beta-p"/>
</dbReference>
<dbReference type="PANTHER" id="PTHR36220:SF1">
    <property type="entry name" value="GAMMA TUBULIN COMPLEX COMPONENT C-TERMINAL DOMAIN-CONTAINING PROTEIN"/>
    <property type="match status" value="1"/>
</dbReference>
<evidence type="ECO:0000256" key="1">
    <source>
        <dbReference type="ARBA" id="ARBA00022729"/>
    </source>
</evidence>